<accession>A0A8J5J9F0</accession>
<evidence type="ECO:0000313" key="2">
    <source>
        <dbReference type="EMBL" id="KAG7154832.1"/>
    </source>
</evidence>
<name>A0A8J5J9F0_HOMAM</name>
<reference evidence="2" key="1">
    <citation type="journal article" date="2021" name="Sci. Adv.">
        <title>The American lobster genome reveals insights on longevity, neural, and immune adaptations.</title>
        <authorList>
            <person name="Polinski J.M."/>
            <person name="Zimin A.V."/>
            <person name="Clark K.F."/>
            <person name="Kohn A.B."/>
            <person name="Sadowski N."/>
            <person name="Timp W."/>
            <person name="Ptitsyn A."/>
            <person name="Khanna P."/>
            <person name="Romanova D.Y."/>
            <person name="Williams P."/>
            <person name="Greenwood S.J."/>
            <person name="Moroz L.L."/>
            <person name="Walt D.R."/>
            <person name="Bodnar A.G."/>
        </authorList>
    </citation>
    <scope>NUCLEOTIDE SEQUENCE</scope>
    <source>
        <strain evidence="2">GMGI-L3</strain>
    </source>
</reference>
<feature type="region of interest" description="Disordered" evidence="1">
    <location>
        <begin position="222"/>
        <end position="301"/>
    </location>
</feature>
<gene>
    <name evidence="2" type="ORF">Hamer_G023299</name>
</gene>
<dbReference type="Proteomes" id="UP000747542">
    <property type="component" value="Unassembled WGS sequence"/>
</dbReference>
<keyword evidence="3" id="KW-1185">Reference proteome</keyword>
<evidence type="ECO:0000256" key="1">
    <source>
        <dbReference type="SAM" id="MobiDB-lite"/>
    </source>
</evidence>
<feature type="region of interest" description="Disordered" evidence="1">
    <location>
        <begin position="59"/>
        <end position="88"/>
    </location>
</feature>
<evidence type="ECO:0000313" key="3">
    <source>
        <dbReference type="Proteomes" id="UP000747542"/>
    </source>
</evidence>
<sequence length="529" mass="56807">GMPPERPPPPYCPGAPPPYNPSHTVYPAGPAPPAGAAPYGVPPPWGAFYSPPPAYHQGFPEGYPAGYPPGYPPPSQPDGPPMNPGGYSLYPDVSLLPQPEAGKSSHTDVMCNYIPNSNRRPDQYGLNGILSHSNSTPHQLSLHNNLPNPYPELRYGILASPSVPVQSYPDTLLGDIPYYGSEAPQNLPTAPPEPPPPYEANCFTHDSPSTAHTNLHVRPNYAQAQPPSCVHPRPTSGPTTMQGGRGNPTPPKFSPRIPVRPAPAPPCQSPGDLTSMGPPLPDHTSTGPVQNTNELPLKEGEAPPGCVVAWRGGEGLKVFFLQQEGHIVSPHRPLLMTIYKKIGGSPCEGNENLVGMVEVPGCWRLRLTGSTHVLHTSENAYIFNDNSTCPKRVVVLELPANVSKTMEADLLALMNELTDLRDEEEGVVGKIATGVSTVYTDLTKKLNTVVKETVPGAHKSTKWLRKGTGSLVRMGGSIVSKGIHMIADHVSVNENPQLVDYEDSPVHTELLTALKQVKKCKEDGFITYV</sequence>
<protein>
    <submittedName>
        <fullName evidence="2">Uncharacterized protein</fullName>
    </submittedName>
</protein>
<proteinExistence type="predicted"/>
<feature type="region of interest" description="Disordered" evidence="1">
    <location>
        <begin position="1"/>
        <end position="37"/>
    </location>
</feature>
<feature type="compositionally biased region" description="Pro residues" evidence="1">
    <location>
        <begin position="1"/>
        <end position="20"/>
    </location>
</feature>
<dbReference type="EMBL" id="JAHLQT010043723">
    <property type="protein sequence ID" value="KAG7154832.1"/>
    <property type="molecule type" value="Genomic_DNA"/>
</dbReference>
<feature type="compositionally biased region" description="Polar residues" evidence="1">
    <location>
        <begin position="283"/>
        <end position="294"/>
    </location>
</feature>
<feature type="compositionally biased region" description="Pro residues" evidence="1">
    <location>
        <begin position="248"/>
        <end position="268"/>
    </location>
</feature>
<comment type="caution">
    <text evidence="2">The sequence shown here is derived from an EMBL/GenBank/DDBJ whole genome shotgun (WGS) entry which is preliminary data.</text>
</comment>
<feature type="non-terminal residue" evidence="2">
    <location>
        <position position="1"/>
    </location>
</feature>
<organism evidence="2 3">
    <name type="scientific">Homarus americanus</name>
    <name type="common">American lobster</name>
    <dbReference type="NCBI Taxonomy" id="6706"/>
    <lineage>
        <taxon>Eukaryota</taxon>
        <taxon>Metazoa</taxon>
        <taxon>Ecdysozoa</taxon>
        <taxon>Arthropoda</taxon>
        <taxon>Crustacea</taxon>
        <taxon>Multicrustacea</taxon>
        <taxon>Malacostraca</taxon>
        <taxon>Eumalacostraca</taxon>
        <taxon>Eucarida</taxon>
        <taxon>Decapoda</taxon>
        <taxon>Pleocyemata</taxon>
        <taxon>Astacidea</taxon>
        <taxon>Nephropoidea</taxon>
        <taxon>Nephropidae</taxon>
        <taxon>Homarus</taxon>
    </lineage>
</organism>
<feature type="compositionally biased region" description="Pro residues" evidence="1">
    <location>
        <begin position="66"/>
        <end position="83"/>
    </location>
</feature>
<dbReference type="AlphaFoldDB" id="A0A8J5J9F0"/>